<dbReference type="Proteomes" id="UP000825935">
    <property type="component" value="Chromosome 2"/>
</dbReference>
<dbReference type="EMBL" id="CM035407">
    <property type="protein sequence ID" value="KAH7445057.1"/>
    <property type="molecule type" value="Genomic_DNA"/>
</dbReference>
<evidence type="ECO:0000313" key="3">
    <source>
        <dbReference type="EMBL" id="KAH7445057.1"/>
    </source>
</evidence>
<protein>
    <recommendedName>
        <fullName evidence="2">PIFI-like Ig-like domain-containing protein</fullName>
    </recommendedName>
</protein>
<dbReference type="OrthoDB" id="1900123at2759"/>
<dbReference type="OMA" id="RCTMIGN"/>
<dbReference type="AlphaFoldDB" id="A0A8T2V9C9"/>
<organism evidence="3 4">
    <name type="scientific">Ceratopteris richardii</name>
    <name type="common">Triangle waterfern</name>
    <dbReference type="NCBI Taxonomy" id="49495"/>
    <lineage>
        <taxon>Eukaryota</taxon>
        <taxon>Viridiplantae</taxon>
        <taxon>Streptophyta</taxon>
        <taxon>Embryophyta</taxon>
        <taxon>Tracheophyta</taxon>
        <taxon>Polypodiopsida</taxon>
        <taxon>Polypodiidae</taxon>
        <taxon>Polypodiales</taxon>
        <taxon>Pteridineae</taxon>
        <taxon>Pteridaceae</taxon>
        <taxon>Parkerioideae</taxon>
        <taxon>Ceratopteris</taxon>
    </lineage>
</organism>
<sequence>MAAVRSPALSHGMLSKLPAFVPSSQHMISVNHRGVLGPRFASSLLVFSPQKGFFVPGKAYATATVTKEIEEYTLPRWTDFEMGLQAVYWETKNGKPPTSGETLTIFYNPSAASLVPNEEYGIAFNGGFNQPIMCGGEPRRMTRRDRGPSCAPFYSIRINVPLHAMALLFTFTDGKNWDGPYKLKFEIPKGFQGKPLEFFSEGIAKELSEAGACENAIYPDAAYIEDRCLFPASLIHEGGNRCDLDIVLGCTNPDSPNYDPLANVDDGSCPFYESSDDEA</sequence>
<proteinExistence type="predicted"/>
<evidence type="ECO:0000259" key="2">
    <source>
        <dbReference type="Pfam" id="PF25419"/>
    </source>
</evidence>
<reference evidence="3" key="1">
    <citation type="submission" date="2021-08" db="EMBL/GenBank/DDBJ databases">
        <title>WGS assembly of Ceratopteris richardii.</title>
        <authorList>
            <person name="Marchant D.B."/>
            <person name="Chen G."/>
            <person name="Jenkins J."/>
            <person name="Shu S."/>
            <person name="Leebens-Mack J."/>
            <person name="Grimwood J."/>
            <person name="Schmutz J."/>
            <person name="Soltis P."/>
            <person name="Soltis D."/>
            <person name="Chen Z.-H."/>
        </authorList>
    </citation>
    <scope>NUCLEOTIDE SEQUENCE</scope>
    <source>
        <strain evidence="3">Whitten #5841</strain>
        <tissue evidence="3">Leaf</tissue>
    </source>
</reference>
<gene>
    <name evidence="3" type="ORF">KP509_02G104100</name>
</gene>
<evidence type="ECO:0000256" key="1">
    <source>
        <dbReference type="ARBA" id="ARBA00004470"/>
    </source>
</evidence>
<dbReference type="Pfam" id="PF25419">
    <property type="entry name" value="Ig_PIFI"/>
    <property type="match status" value="1"/>
</dbReference>
<name>A0A8T2V9C9_CERRI</name>
<comment type="caution">
    <text evidence="3">The sequence shown here is derived from an EMBL/GenBank/DDBJ whole genome shotgun (WGS) entry which is preliminary data.</text>
</comment>
<keyword evidence="4" id="KW-1185">Reference proteome</keyword>
<dbReference type="GO" id="GO:0009570">
    <property type="term" value="C:chloroplast stroma"/>
    <property type="evidence" value="ECO:0007669"/>
    <property type="project" value="UniProtKB-SubCell"/>
</dbReference>
<feature type="domain" description="PIFI-like Ig-like" evidence="2">
    <location>
        <begin position="79"/>
        <end position="207"/>
    </location>
</feature>
<dbReference type="PANTHER" id="PTHR32429:SF9">
    <property type="entry name" value="PROTEIN POST-ILLUMINATION CHLOROPHYLL FLUORESCENCE INCREASE, CHLOROPLASTIC"/>
    <property type="match status" value="1"/>
</dbReference>
<evidence type="ECO:0000313" key="4">
    <source>
        <dbReference type="Proteomes" id="UP000825935"/>
    </source>
</evidence>
<dbReference type="PANTHER" id="PTHR32429">
    <property type="match status" value="1"/>
</dbReference>
<dbReference type="GO" id="GO:0010478">
    <property type="term" value="P:chlororespiration"/>
    <property type="evidence" value="ECO:0007669"/>
    <property type="project" value="TreeGrafter"/>
</dbReference>
<dbReference type="InterPro" id="IPR044960">
    <property type="entry name" value="RCA-like"/>
</dbReference>
<dbReference type="GO" id="GO:0009579">
    <property type="term" value="C:thylakoid"/>
    <property type="evidence" value="ECO:0007669"/>
    <property type="project" value="TreeGrafter"/>
</dbReference>
<comment type="subcellular location">
    <subcellularLocation>
        <location evidence="1">Plastid</location>
        <location evidence="1">Chloroplast stroma</location>
    </subcellularLocation>
</comment>
<dbReference type="InterPro" id="IPR057612">
    <property type="entry name" value="Ig_PIFI"/>
</dbReference>
<accession>A0A8T2V9C9</accession>